<proteinExistence type="predicted"/>
<dbReference type="PANTHER" id="PTHR43833">
    <property type="entry name" value="POTASSIUM CHANNEL PROTEIN 2-RELATED-RELATED"/>
    <property type="match status" value="1"/>
</dbReference>
<evidence type="ECO:0000259" key="7">
    <source>
        <dbReference type="PROSITE" id="PS51201"/>
    </source>
</evidence>
<dbReference type="Gene3D" id="3.30.70.1450">
    <property type="entry name" value="Regulator of K+ conductance, C-terminal domain"/>
    <property type="match status" value="1"/>
</dbReference>
<keyword evidence="5" id="KW-0520">NAD</keyword>
<evidence type="ECO:0000256" key="1">
    <source>
        <dbReference type="ARBA" id="ARBA00017378"/>
    </source>
</evidence>
<dbReference type="GO" id="GO:0005886">
    <property type="term" value="C:plasma membrane"/>
    <property type="evidence" value="ECO:0007669"/>
    <property type="project" value="InterPro"/>
</dbReference>
<dbReference type="PRINTS" id="PR00335">
    <property type="entry name" value="KUPTAKETRKA"/>
</dbReference>
<evidence type="ECO:0000256" key="2">
    <source>
        <dbReference type="ARBA" id="ARBA00022448"/>
    </source>
</evidence>
<dbReference type="SUPFAM" id="SSF116726">
    <property type="entry name" value="TrkA C-terminal domain-like"/>
    <property type="match status" value="1"/>
</dbReference>
<dbReference type="PROSITE" id="PS51201">
    <property type="entry name" value="RCK_N"/>
    <property type="match status" value="1"/>
</dbReference>
<evidence type="ECO:0000313" key="10">
    <source>
        <dbReference type="Proteomes" id="UP000182811"/>
    </source>
</evidence>
<keyword evidence="3" id="KW-0633">Potassium transport</keyword>
<reference evidence="9 10" key="1">
    <citation type="submission" date="2016-08" db="EMBL/GenBank/DDBJ databases">
        <title>Genome-based comparison of Moorella thermoacetic strains.</title>
        <authorList>
            <person name="Poehlein A."/>
            <person name="Bengelsdorf F.R."/>
            <person name="Esser C."/>
            <person name="Duerre P."/>
            <person name="Daniel R."/>
        </authorList>
    </citation>
    <scope>NUCLEOTIDE SEQUENCE [LARGE SCALE GENOMIC DNA]</scope>
    <source>
        <strain evidence="9 10">DSM 21394</strain>
    </source>
</reference>
<sequence>MYVVVAGGGKIGFNLTRTLLDGGQEVLLIEKDLRRFRWLEDHLGQVVLHGDATEVATLEEAGVKRADVVAAVTGFDEDNIMICRLAQNVFDVKRVIGRVNNPQNEDAFRLLGINNIINSTRLIYRLVLQEVDACGLIPLLTLKGGKVEFVETVLLPESPAANVAVKDLILPEQCLLMAILREEELIFPRGDVVLLPGDRVIAAARDDEVEALRLALLGSA</sequence>
<feature type="domain" description="RCK N-terminal" evidence="7">
    <location>
        <begin position="1"/>
        <end position="118"/>
    </location>
</feature>
<dbReference type="InterPro" id="IPR050721">
    <property type="entry name" value="Trk_Ktr_HKT_K-transport"/>
</dbReference>
<dbReference type="InterPro" id="IPR003148">
    <property type="entry name" value="RCK_N"/>
</dbReference>
<dbReference type="GO" id="GO:0015079">
    <property type="term" value="F:potassium ion transmembrane transporter activity"/>
    <property type="evidence" value="ECO:0007669"/>
    <property type="project" value="InterPro"/>
</dbReference>
<organism evidence="9 10">
    <name type="scientific">Neomoorella thermoacetica</name>
    <name type="common">Clostridium thermoaceticum</name>
    <dbReference type="NCBI Taxonomy" id="1525"/>
    <lineage>
        <taxon>Bacteria</taxon>
        <taxon>Bacillati</taxon>
        <taxon>Bacillota</taxon>
        <taxon>Clostridia</taxon>
        <taxon>Neomoorellales</taxon>
        <taxon>Neomoorellaceae</taxon>
        <taxon>Neomoorella</taxon>
    </lineage>
</organism>
<dbReference type="InterPro" id="IPR006037">
    <property type="entry name" value="RCK_C"/>
</dbReference>
<dbReference type="SUPFAM" id="SSF51735">
    <property type="entry name" value="NAD(P)-binding Rossmann-fold domains"/>
    <property type="match status" value="1"/>
</dbReference>
<evidence type="ECO:0000256" key="3">
    <source>
        <dbReference type="ARBA" id="ARBA00022538"/>
    </source>
</evidence>
<dbReference type="Pfam" id="PF02080">
    <property type="entry name" value="TrkA_C"/>
    <property type="match status" value="1"/>
</dbReference>
<comment type="caution">
    <text evidence="9">The sequence shown here is derived from an EMBL/GenBank/DDBJ whole genome shotgun (WGS) entry which is preliminary data.</text>
</comment>
<dbReference type="PROSITE" id="PS51202">
    <property type="entry name" value="RCK_C"/>
    <property type="match status" value="1"/>
</dbReference>
<evidence type="ECO:0000313" key="9">
    <source>
        <dbReference type="EMBL" id="OIQ60682.1"/>
    </source>
</evidence>
<dbReference type="EMBL" id="MDDC01000004">
    <property type="protein sequence ID" value="OIQ60682.1"/>
    <property type="molecule type" value="Genomic_DNA"/>
</dbReference>
<evidence type="ECO:0000256" key="5">
    <source>
        <dbReference type="ARBA" id="ARBA00023027"/>
    </source>
</evidence>
<feature type="domain" description="RCK C-terminal" evidence="8">
    <location>
        <begin position="137"/>
        <end position="218"/>
    </location>
</feature>
<keyword evidence="6" id="KW-0406">Ion transport</keyword>
<dbReference type="PANTHER" id="PTHR43833:SF5">
    <property type="entry name" value="TRK SYSTEM POTASSIUM UPTAKE PROTEIN TRKA"/>
    <property type="match status" value="1"/>
</dbReference>
<dbReference type="InterPro" id="IPR006036">
    <property type="entry name" value="K_uptake_TrkA"/>
</dbReference>
<keyword evidence="2" id="KW-0813">Transport</keyword>
<dbReference type="OrthoDB" id="9775180at2"/>
<evidence type="ECO:0000259" key="8">
    <source>
        <dbReference type="PROSITE" id="PS51202"/>
    </source>
</evidence>
<evidence type="ECO:0000256" key="6">
    <source>
        <dbReference type="ARBA" id="ARBA00023065"/>
    </source>
</evidence>
<dbReference type="Proteomes" id="UP000182811">
    <property type="component" value="Unassembled WGS sequence"/>
</dbReference>
<protein>
    <recommendedName>
        <fullName evidence="1">Trk system potassium uptake protein TrkA</fullName>
    </recommendedName>
</protein>
<accession>A0A1J5NPH4</accession>
<dbReference type="Gene3D" id="3.40.50.720">
    <property type="entry name" value="NAD(P)-binding Rossmann-like Domain"/>
    <property type="match status" value="1"/>
</dbReference>
<evidence type="ECO:0000256" key="4">
    <source>
        <dbReference type="ARBA" id="ARBA00022958"/>
    </source>
</evidence>
<gene>
    <name evidence="9" type="primary">trkA_2</name>
    <name evidence="9" type="ORF">MOTE_06460</name>
</gene>
<dbReference type="Pfam" id="PF02254">
    <property type="entry name" value="TrkA_N"/>
    <property type="match status" value="1"/>
</dbReference>
<name>A0A1J5NPH4_NEOTH</name>
<dbReference type="AlphaFoldDB" id="A0A1J5NPH4"/>
<dbReference type="InterPro" id="IPR036721">
    <property type="entry name" value="RCK_C_sf"/>
</dbReference>
<dbReference type="InterPro" id="IPR036291">
    <property type="entry name" value="NAD(P)-bd_dom_sf"/>
</dbReference>
<keyword evidence="4" id="KW-0630">Potassium</keyword>